<dbReference type="InterPro" id="IPR036249">
    <property type="entry name" value="Thioredoxin-like_sf"/>
</dbReference>
<dbReference type="Proteomes" id="UP001589890">
    <property type="component" value="Unassembled WGS sequence"/>
</dbReference>
<organism evidence="2 3">
    <name type="scientific">Kribbella deserti</name>
    <dbReference type="NCBI Taxonomy" id="1926257"/>
    <lineage>
        <taxon>Bacteria</taxon>
        <taxon>Bacillati</taxon>
        <taxon>Actinomycetota</taxon>
        <taxon>Actinomycetes</taxon>
        <taxon>Propionibacteriales</taxon>
        <taxon>Kribbellaceae</taxon>
        <taxon>Kribbella</taxon>
    </lineage>
</organism>
<evidence type="ECO:0000313" key="2">
    <source>
        <dbReference type="EMBL" id="MFC0626556.1"/>
    </source>
</evidence>
<evidence type="ECO:0000259" key="1">
    <source>
        <dbReference type="Pfam" id="PF01323"/>
    </source>
</evidence>
<dbReference type="SUPFAM" id="SSF52833">
    <property type="entry name" value="Thioredoxin-like"/>
    <property type="match status" value="1"/>
</dbReference>
<keyword evidence="3" id="KW-1185">Reference proteome</keyword>
<sequence>MSVQIHVWSDYVCPFCLIADELLERALSDRPDVKVVHRPFELRPHPTPTLRPEDPYLPGIWQIGVYPMARRYEVPLSLPSISPQPYTELAFRGAQYAAGQGLAQAYHRRMLTAFFRENLDIGDRAVLARLAGEIGLDRAAYTAALDDQEYADRHRHALAVSARAGITVVPTIIVAPRRTKGLATRRIEGAPRRAGRVPHRREAGGVPRRRVEGGARRIEGVASEGVIRRALAEAAAA</sequence>
<protein>
    <submittedName>
        <fullName evidence="2">DsbA family protein</fullName>
    </submittedName>
</protein>
<proteinExistence type="predicted"/>
<dbReference type="PANTHER" id="PTHR13887">
    <property type="entry name" value="GLUTATHIONE S-TRANSFERASE KAPPA"/>
    <property type="match status" value="1"/>
</dbReference>
<dbReference type="EMBL" id="JBHLTC010000028">
    <property type="protein sequence ID" value="MFC0626556.1"/>
    <property type="molecule type" value="Genomic_DNA"/>
</dbReference>
<feature type="domain" description="DSBA-like thioredoxin" evidence="1">
    <location>
        <begin position="4"/>
        <end position="175"/>
    </location>
</feature>
<reference evidence="2 3" key="1">
    <citation type="submission" date="2024-09" db="EMBL/GenBank/DDBJ databases">
        <authorList>
            <person name="Sun Q."/>
            <person name="Mori K."/>
        </authorList>
    </citation>
    <scope>NUCLEOTIDE SEQUENCE [LARGE SCALE GENOMIC DNA]</scope>
    <source>
        <strain evidence="2 3">CGMCC 1.15906</strain>
    </source>
</reference>
<dbReference type="Gene3D" id="3.40.30.10">
    <property type="entry name" value="Glutaredoxin"/>
    <property type="match status" value="1"/>
</dbReference>
<comment type="caution">
    <text evidence="2">The sequence shown here is derived from an EMBL/GenBank/DDBJ whole genome shotgun (WGS) entry which is preliminary data.</text>
</comment>
<name>A0ABV6QRC2_9ACTN</name>
<gene>
    <name evidence="2" type="ORF">ACFFGN_20925</name>
</gene>
<dbReference type="PANTHER" id="PTHR13887:SF33">
    <property type="entry name" value="ISOMERASE"/>
    <property type="match status" value="1"/>
</dbReference>
<evidence type="ECO:0000313" key="3">
    <source>
        <dbReference type="Proteomes" id="UP001589890"/>
    </source>
</evidence>
<dbReference type="RefSeq" id="WP_380050291.1">
    <property type="nucleotide sequence ID" value="NZ_JBHLTC010000028.1"/>
</dbReference>
<dbReference type="Pfam" id="PF01323">
    <property type="entry name" value="DSBA"/>
    <property type="match status" value="1"/>
</dbReference>
<accession>A0ABV6QRC2</accession>
<dbReference type="InterPro" id="IPR001853">
    <property type="entry name" value="DSBA-like_thioredoxin_dom"/>
</dbReference>